<proteinExistence type="predicted"/>
<dbReference type="RefSeq" id="WP_127025445.1">
    <property type="nucleotide sequence ID" value="NZ_JAVKZF010000009.1"/>
</dbReference>
<evidence type="ECO:0000313" key="3">
    <source>
        <dbReference type="Proteomes" id="UP000282574"/>
    </source>
</evidence>
<comment type="caution">
    <text evidence="2">The sequence shown here is derived from an EMBL/GenBank/DDBJ whole genome shotgun (WGS) entry which is preliminary data.</text>
</comment>
<accession>A0AB37U832</accession>
<feature type="region of interest" description="Disordered" evidence="1">
    <location>
        <begin position="36"/>
        <end position="59"/>
    </location>
</feature>
<evidence type="ECO:0000313" key="2">
    <source>
        <dbReference type="EMBL" id="RUS92400.1"/>
    </source>
</evidence>
<dbReference type="AlphaFoldDB" id="A0AB37U832"/>
<keyword evidence="3" id="KW-1185">Reference proteome</keyword>
<evidence type="ECO:0000256" key="1">
    <source>
        <dbReference type="SAM" id="MobiDB-lite"/>
    </source>
</evidence>
<protein>
    <submittedName>
        <fullName evidence="2">Uncharacterized protein</fullName>
    </submittedName>
</protein>
<dbReference type="EMBL" id="RSCK01000262">
    <property type="protein sequence ID" value="RUS92400.1"/>
    <property type="molecule type" value="Genomic_DNA"/>
</dbReference>
<gene>
    <name evidence="2" type="ORF">DSM107010_73140</name>
</gene>
<name>A0AB37U832_9CYAN</name>
<organism evidence="2 3">
    <name type="scientific">Chroococcidiopsis cubana SAG 39.79</name>
    <dbReference type="NCBI Taxonomy" id="388085"/>
    <lineage>
        <taxon>Bacteria</taxon>
        <taxon>Bacillati</taxon>
        <taxon>Cyanobacteriota</taxon>
        <taxon>Cyanophyceae</taxon>
        <taxon>Chroococcidiopsidales</taxon>
        <taxon>Chroococcidiopsidaceae</taxon>
        <taxon>Chroococcidiopsis</taxon>
    </lineage>
</organism>
<reference evidence="2 3" key="1">
    <citation type="journal article" date="2019" name="Genome Biol. Evol.">
        <title>Day and night: Metabolic profiles and evolutionary relationships of six axenic non-marine cyanobacteria.</title>
        <authorList>
            <person name="Will S.E."/>
            <person name="Henke P."/>
            <person name="Boedeker C."/>
            <person name="Huang S."/>
            <person name="Brinkmann H."/>
            <person name="Rohde M."/>
            <person name="Jarek M."/>
            <person name="Friedl T."/>
            <person name="Seufert S."/>
            <person name="Schumacher M."/>
            <person name="Overmann J."/>
            <person name="Neumann-Schaal M."/>
            <person name="Petersen J."/>
        </authorList>
    </citation>
    <scope>NUCLEOTIDE SEQUENCE [LARGE SCALE GENOMIC DNA]</scope>
    <source>
        <strain evidence="2 3">SAG 39.79</strain>
    </source>
</reference>
<dbReference type="Proteomes" id="UP000282574">
    <property type="component" value="Unassembled WGS sequence"/>
</dbReference>
<sequence>MSNGCRWFTPDIFLGAAVYTPEELGATVDEDGNVIEISPSPPPAQLPSNQKEIIVPGAQ</sequence>